<dbReference type="AlphaFoldDB" id="A0A939G884"/>
<evidence type="ECO:0000256" key="2">
    <source>
        <dbReference type="SAM" id="SignalP"/>
    </source>
</evidence>
<feature type="chain" id="PRO_5038132018" evidence="2">
    <location>
        <begin position="21"/>
        <end position="336"/>
    </location>
</feature>
<proteinExistence type="predicted"/>
<reference evidence="3 4" key="1">
    <citation type="submission" date="2021-03" db="EMBL/GenBank/DDBJ databases">
        <title>Fibrella sp. HMF5036 genome sequencing and assembly.</title>
        <authorList>
            <person name="Kang H."/>
            <person name="Kim H."/>
            <person name="Bae S."/>
            <person name="Joh K."/>
        </authorList>
    </citation>
    <scope>NUCLEOTIDE SEQUENCE [LARGE SCALE GENOMIC DNA]</scope>
    <source>
        <strain evidence="3 4">HMF5036</strain>
    </source>
</reference>
<dbReference type="Gene3D" id="2.150.10.10">
    <property type="entry name" value="Serralysin-like metalloprotease, C-terminal"/>
    <property type="match status" value="1"/>
</dbReference>
<evidence type="ECO:0000313" key="4">
    <source>
        <dbReference type="Proteomes" id="UP000664795"/>
    </source>
</evidence>
<evidence type="ECO:0000256" key="1">
    <source>
        <dbReference type="SAM" id="Coils"/>
    </source>
</evidence>
<keyword evidence="4" id="KW-1185">Reference proteome</keyword>
<gene>
    <name evidence="3" type="ORF">J2I48_11340</name>
</gene>
<dbReference type="InterPro" id="IPR011049">
    <property type="entry name" value="Serralysin-like_metalloprot_C"/>
</dbReference>
<sequence>MKFTATLLALTVLPVSLAIAQSQIVVPDNTPVAISSDNGTNALYVGQSTSLANGSSANTFLGTQSGQGTTSGARNTFLGLKAGFPNTTGSNNTFVGFESGKNNVDGSDNVFMGFNAGQNLRNGRGNSAIGVGAGAIEGDGDQNTYIGFNANSSGKGLSNATAIGANARVMTSNALILGNGANVGIGNSAPQSLLELTARYENQSGLRFTHLTANSAAQTQVAEKFLTVSDKGDVVLANKLTSNQLVVRTASAKAWADYVFEKNYNLQPLAQVEQYIQQHGHLPGIPAAADMASTGVELTKLLTTLVQKNEELTLHLIAQQKQINALQKQLVAKKRR</sequence>
<accession>A0A939G884</accession>
<protein>
    <submittedName>
        <fullName evidence="3">Uncharacterized protein</fullName>
    </submittedName>
</protein>
<evidence type="ECO:0000313" key="3">
    <source>
        <dbReference type="EMBL" id="MBO0931593.1"/>
    </source>
</evidence>
<organism evidence="3 4">
    <name type="scientific">Fibrella aquatilis</name>
    <dbReference type="NCBI Taxonomy" id="2817059"/>
    <lineage>
        <taxon>Bacteria</taxon>
        <taxon>Pseudomonadati</taxon>
        <taxon>Bacteroidota</taxon>
        <taxon>Cytophagia</taxon>
        <taxon>Cytophagales</taxon>
        <taxon>Spirosomataceae</taxon>
        <taxon>Fibrella</taxon>
    </lineage>
</organism>
<feature type="coiled-coil region" evidence="1">
    <location>
        <begin position="309"/>
        <end position="336"/>
    </location>
</feature>
<keyword evidence="2" id="KW-0732">Signal</keyword>
<comment type="caution">
    <text evidence="3">The sequence shown here is derived from an EMBL/GenBank/DDBJ whole genome shotgun (WGS) entry which is preliminary data.</text>
</comment>
<feature type="signal peptide" evidence="2">
    <location>
        <begin position="1"/>
        <end position="20"/>
    </location>
</feature>
<dbReference type="RefSeq" id="WP_207335554.1">
    <property type="nucleotide sequence ID" value="NZ_JAFMYU010000007.1"/>
</dbReference>
<dbReference type="Proteomes" id="UP000664795">
    <property type="component" value="Unassembled WGS sequence"/>
</dbReference>
<dbReference type="EMBL" id="JAFMYU010000007">
    <property type="protein sequence ID" value="MBO0931593.1"/>
    <property type="molecule type" value="Genomic_DNA"/>
</dbReference>
<keyword evidence="1" id="KW-0175">Coiled coil</keyword>
<name>A0A939G884_9BACT</name>